<dbReference type="HOGENOM" id="CLU_973806_0_0_1"/>
<feature type="region of interest" description="Disordered" evidence="1">
    <location>
        <begin position="101"/>
        <end position="128"/>
    </location>
</feature>
<accession>G2Q9R4</accession>
<dbReference type="eggNOG" id="ENOG502SZUP">
    <property type="taxonomic scope" value="Eukaryota"/>
</dbReference>
<feature type="transmembrane region" description="Helical" evidence="2">
    <location>
        <begin position="251"/>
        <end position="271"/>
    </location>
</feature>
<dbReference type="AlphaFoldDB" id="G2Q9R4"/>
<keyword evidence="2" id="KW-0812">Transmembrane</keyword>
<gene>
    <name evidence="3" type="ORF">MYCTH_2301578</name>
</gene>
<keyword evidence="2" id="KW-0472">Membrane</keyword>
<evidence type="ECO:0000313" key="4">
    <source>
        <dbReference type="Proteomes" id="UP000007322"/>
    </source>
</evidence>
<keyword evidence="2" id="KW-1133">Transmembrane helix</keyword>
<dbReference type="RefSeq" id="XP_003661768.1">
    <property type="nucleotide sequence ID" value="XM_003661720.1"/>
</dbReference>
<proteinExistence type="predicted"/>
<evidence type="ECO:0000256" key="2">
    <source>
        <dbReference type="SAM" id="Phobius"/>
    </source>
</evidence>
<evidence type="ECO:0000256" key="1">
    <source>
        <dbReference type="SAM" id="MobiDB-lite"/>
    </source>
</evidence>
<feature type="compositionally biased region" description="Polar residues" evidence="1">
    <location>
        <begin position="103"/>
        <end position="118"/>
    </location>
</feature>
<keyword evidence="4" id="KW-1185">Reference proteome</keyword>
<organism evidence="3 4">
    <name type="scientific">Thermothelomyces thermophilus (strain ATCC 42464 / BCRC 31852 / DSM 1799)</name>
    <name type="common">Sporotrichum thermophile</name>
    <dbReference type="NCBI Taxonomy" id="573729"/>
    <lineage>
        <taxon>Eukaryota</taxon>
        <taxon>Fungi</taxon>
        <taxon>Dikarya</taxon>
        <taxon>Ascomycota</taxon>
        <taxon>Pezizomycotina</taxon>
        <taxon>Sordariomycetes</taxon>
        <taxon>Sordariomycetidae</taxon>
        <taxon>Sordariales</taxon>
        <taxon>Chaetomiaceae</taxon>
        <taxon>Thermothelomyces</taxon>
    </lineage>
</organism>
<dbReference type="EMBL" id="CP003003">
    <property type="protein sequence ID" value="AEO56523.1"/>
    <property type="molecule type" value="Genomic_DNA"/>
</dbReference>
<dbReference type="Pfam" id="PF12351">
    <property type="entry name" value="Fig1"/>
    <property type="match status" value="1"/>
</dbReference>
<feature type="transmembrane region" description="Helical" evidence="2">
    <location>
        <begin position="12"/>
        <end position="30"/>
    </location>
</feature>
<name>G2Q9R4_THET4</name>
<dbReference type="STRING" id="573729.G2Q9R4"/>
<dbReference type="OMA" id="LQWMAFG"/>
<feature type="transmembrane region" description="Helical" evidence="2">
    <location>
        <begin position="205"/>
        <end position="226"/>
    </location>
</feature>
<dbReference type="GeneID" id="11510573"/>
<dbReference type="VEuPathDB" id="FungiDB:MYCTH_2301578"/>
<dbReference type="OrthoDB" id="3524679at2759"/>
<sequence length="286" mass="29674">MYFQPYSLLRFAPYLLIIPIVVFYALSLAGCVSTSPAIPNIYAVALCANSNNSTNNATDAPLQVRIGYFGICGIDDEGTRCQTASGRSLETLAADLFPELVRGNNNNSSDTETPGKSSETPKRKLNNSKINQDVADLVTTGLDLQSRTFTPILAGAAALFVLGLAALVLFQRDVRRGGGTAGGWEAAAAATAHPRRSAAIRRATYGALCGSAALAFAAAVATGQAAGALESASEGMAHASVLIKSGTTLQVLQWIAFAFQSLFILAVPFLVRGGAHAAEGGFKGEA</sequence>
<dbReference type="KEGG" id="mtm:MYCTH_2301578"/>
<dbReference type="GO" id="GO:0016020">
    <property type="term" value="C:membrane"/>
    <property type="evidence" value="ECO:0007669"/>
    <property type="project" value="InterPro"/>
</dbReference>
<evidence type="ECO:0000313" key="3">
    <source>
        <dbReference type="EMBL" id="AEO56523.1"/>
    </source>
</evidence>
<feature type="transmembrane region" description="Helical" evidence="2">
    <location>
        <begin position="149"/>
        <end position="170"/>
    </location>
</feature>
<dbReference type="InParanoid" id="G2Q9R4"/>
<dbReference type="InterPro" id="IPR033481">
    <property type="entry name" value="Dni1/Fig1"/>
</dbReference>
<protein>
    <submittedName>
        <fullName evidence="3">Uncharacterized protein</fullName>
    </submittedName>
</protein>
<reference evidence="3 4" key="1">
    <citation type="journal article" date="2011" name="Nat. Biotechnol.">
        <title>Comparative genomic analysis of the thermophilic biomass-degrading fungi Myceliophthora thermophila and Thielavia terrestris.</title>
        <authorList>
            <person name="Berka R.M."/>
            <person name="Grigoriev I.V."/>
            <person name="Otillar R."/>
            <person name="Salamov A."/>
            <person name="Grimwood J."/>
            <person name="Reid I."/>
            <person name="Ishmael N."/>
            <person name="John T."/>
            <person name="Darmond C."/>
            <person name="Moisan M.-C."/>
            <person name="Henrissat B."/>
            <person name="Coutinho P.M."/>
            <person name="Lombard V."/>
            <person name="Natvig D.O."/>
            <person name="Lindquist E."/>
            <person name="Schmutz J."/>
            <person name="Lucas S."/>
            <person name="Harris P."/>
            <person name="Powlowski J."/>
            <person name="Bellemare A."/>
            <person name="Taylor D."/>
            <person name="Butler G."/>
            <person name="de Vries R.P."/>
            <person name="Allijn I.E."/>
            <person name="van den Brink J."/>
            <person name="Ushinsky S."/>
            <person name="Storms R."/>
            <person name="Powell A.J."/>
            <person name="Paulsen I.T."/>
            <person name="Elbourne L.D.H."/>
            <person name="Baker S.E."/>
            <person name="Magnuson J."/>
            <person name="LaBoissiere S."/>
            <person name="Clutterbuck A.J."/>
            <person name="Martinez D."/>
            <person name="Wogulis M."/>
            <person name="de Leon A.L."/>
            <person name="Rey M.W."/>
            <person name="Tsang A."/>
        </authorList>
    </citation>
    <scope>NUCLEOTIDE SEQUENCE [LARGE SCALE GENOMIC DNA]</scope>
    <source>
        <strain evidence="4">ATCC 42464 / BCRC 31852 / DSM 1799</strain>
    </source>
</reference>
<dbReference type="Proteomes" id="UP000007322">
    <property type="component" value="Chromosome 2"/>
</dbReference>